<keyword evidence="4 5" id="KW-0067">ATP-binding</keyword>
<dbReference type="CDD" id="cd14014">
    <property type="entry name" value="STKc_PknB_like"/>
    <property type="match status" value="1"/>
</dbReference>
<dbReference type="PROSITE" id="PS00108">
    <property type="entry name" value="PROTEIN_KINASE_ST"/>
    <property type="match status" value="1"/>
</dbReference>
<evidence type="ECO:0000256" key="7">
    <source>
        <dbReference type="SAM" id="Phobius"/>
    </source>
</evidence>
<evidence type="ECO:0000313" key="10">
    <source>
        <dbReference type="Proteomes" id="UP000183413"/>
    </source>
</evidence>
<dbReference type="SUPFAM" id="SSF56112">
    <property type="entry name" value="Protein kinase-like (PK-like)"/>
    <property type="match status" value="1"/>
</dbReference>
<sequence>MERLCGMDPLLPDDPDQVGGYRLLGRLGGGGMGQVFLGRSAGGRPVAVKMVRPEFGADPGFRRRFKIEVEAARRVGGFYTAQVVDADPDAERPWLVTAYVPGPSLAAAVKAHGPLPVPAVRVLGAGLAEGLAAVHACGLVHRDLKPANVILAPDGPRVIDFGIARALESAPVTATGATTGTPAFMSPEQARGASGIGPASDVFSLGAVLAYAAAGRPPFGTGPAPALLYRIVGEEPDLAAVPAPLRDLVAGCLAKDPADRPGVAEVLSRCAAGGPDPGGGWLPGEVAAMAATAADLDAALAPAAPMGRPAPRESAGRAGRGWLLPGASALALLVLLAAGVAAALVLDGQGGKAASKSPAAASAGGTPSSPAGGASSQVVGRIDDPEAGLSYARLGRPWVAAPANWLGDGGFTAGQIAPVQEPVNGASFNATSLSRPALPDESEGYPAAVEPRTVADRVEARMLREMFTVQHSITALPSGRRRTADGREAWLRKIRLDFPQARANGWRVSSAVLAILVVHRGAGEEPGVLMVSLPDAFTAQGDLEAVLGSVRTL</sequence>
<feature type="region of interest" description="Disordered" evidence="6">
    <location>
        <begin position="354"/>
        <end position="379"/>
    </location>
</feature>
<dbReference type="GO" id="GO:0005524">
    <property type="term" value="F:ATP binding"/>
    <property type="evidence" value="ECO:0007669"/>
    <property type="project" value="UniProtKB-UniRule"/>
</dbReference>
<keyword evidence="7" id="KW-0812">Transmembrane</keyword>
<dbReference type="Gene3D" id="1.10.510.10">
    <property type="entry name" value="Transferase(Phosphotransferase) domain 1"/>
    <property type="match status" value="1"/>
</dbReference>
<evidence type="ECO:0000256" key="6">
    <source>
        <dbReference type="SAM" id="MobiDB-lite"/>
    </source>
</evidence>
<dbReference type="InterPro" id="IPR011009">
    <property type="entry name" value="Kinase-like_dom_sf"/>
</dbReference>
<dbReference type="PROSITE" id="PS50011">
    <property type="entry name" value="PROTEIN_KINASE_DOM"/>
    <property type="match status" value="1"/>
</dbReference>
<protein>
    <submittedName>
        <fullName evidence="9">Serine/threonine protein kinase</fullName>
    </submittedName>
</protein>
<dbReference type="Gene3D" id="3.30.200.20">
    <property type="entry name" value="Phosphorylase Kinase, domain 1"/>
    <property type="match status" value="1"/>
</dbReference>
<dbReference type="eggNOG" id="COG0515">
    <property type="taxonomic scope" value="Bacteria"/>
</dbReference>
<dbReference type="EMBL" id="FOVH01000001">
    <property type="protein sequence ID" value="SFN07056.1"/>
    <property type="molecule type" value="Genomic_DNA"/>
</dbReference>
<evidence type="ECO:0000256" key="3">
    <source>
        <dbReference type="ARBA" id="ARBA00022777"/>
    </source>
</evidence>
<reference evidence="9 10" key="1">
    <citation type="submission" date="2016-10" db="EMBL/GenBank/DDBJ databases">
        <authorList>
            <person name="de Groot N.N."/>
        </authorList>
    </citation>
    <scope>NUCLEOTIDE SEQUENCE [LARGE SCALE GENOMIC DNA]</scope>
    <source>
        <strain evidence="9 10">DSM 43067</strain>
    </source>
</reference>
<name>A0A1I4W1C7_9ACTN</name>
<keyword evidence="10" id="KW-1185">Reference proteome</keyword>
<keyword evidence="1" id="KW-0808">Transferase</keyword>
<dbReference type="SMART" id="SM00220">
    <property type="entry name" value="S_TKc"/>
    <property type="match status" value="1"/>
</dbReference>
<organism evidence="9 10">
    <name type="scientific">Actinomadura madurae</name>
    <dbReference type="NCBI Taxonomy" id="1993"/>
    <lineage>
        <taxon>Bacteria</taxon>
        <taxon>Bacillati</taxon>
        <taxon>Actinomycetota</taxon>
        <taxon>Actinomycetes</taxon>
        <taxon>Streptosporangiales</taxon>
        <taxon>Thermomonosporaceae</taxon>
        <taxon>Actinomadura</taxon>
    </lineage>
</organism>
<evidence type="ECO:0000256" key="2">
    <source>
        <dbReference type="ARBA" id="ARBA00022741"/>
    </source>
</evidence>
<feature type="binding site" evidence="5">
    <location>
        <position position="49"/>
    </location>
    <ligand>
        <name>ATP</name>
        <dbReference type="ChEBI" id="CHEBI:30616"/>
    </ligand>
</feature>
<keyword evidence="7" id="KW-0472">Membrane</keyword>
<dbReference type="STRING" id="1993.SAMN04489713_101114"/>
<keyword evidence="2 5" id="KW-0547">Nucleotide-binding</keyword>
<evidence type="ECO:0000256" key="5">
    <source>
        <dbReference type="PROSITE-ProRule" id="PRU10141"/>
    </source>
</evidence>
<dbReference type="InParanoid" id="A0A1I4W1C7"/>
<feature type="compositionally biased region" description="Low complexity" evidence="6">
    <location>
        <begin position="354"/>
        <end position="377"/>
    </location>
</feature>
<keyword evidence="3 9" id="KW-0418">Kinase</keyword>
<dbReference type="InterPro" id="IPR017441">
    <property type="entry name" value="Protein_kinase_ATP_BS"/>
</dbReference>
<feature type="transmembrane region" description="Helical" evidence="7">
    <location>
        <begin position="322"/>
        <end position="346"/>
    </location>
</feature>
<dbReference type="InterPro" id="IPR000719">
    <property type="entry name" value="Prot_kinase_dom"/>
</dbReference>
<feature type="domain" description="Protein kinase" evidence="8">
    <location>
        <begin position="21"/>
        <end position="282"/>
    </location>
</feature>
<keyword evidence="7" id="KW-1133">Transmembrane helix</keyword>
<dbReference type="Pfam" id="PF00069">
    <property type="entry name" value="Pkinase"/>
    <property type="match status" value="1"/>
</dbReference>
<evidence type="ECO:0000256" key="1">
    <source>
        <dbReference type="ARBA" id="ARBA00022679"/>
    </source>
</evidence>
<evidence type="ECO:0000313" key="9">
    <source>
        <dbReference type="EMBL" id="SFN07056.1"/>
    </source>
</evidence>
<dbReference type="PANTHER" id="PTHR43289">
    <property type="entry name" value="MITOGEN-ACTIVATED PROTEIN KINASE KINASE KINASE 20-RELATED"/>
    <property type="match status" value="1"/>
</dbReference>
<dbReference type="InterPro" id="IPR008271">
    <property type="entry name" value="Ser/Thr_kinase_AS"/>
</dbReference>
<dbReference type="GO" id="GO:0004674">
    <property type="term" value="F:protein serine/threonine kinase activity"/>
    <property type="evidence" value="ECO:0007669"/>
    <property type="project" value="UniProtKB-KW"/>
</dbReference>
<dbReference type="AlphaFoldDB" id="A0A1I4W1C7"/>
<gene>
    <name evidence="9" type="ORF">SAMN04489713_101114</name>
</gene>
<keyword evidence="9" id="KW-0723">Serine/threonine-protein kinase</keyword>
<accession>A0A1I4W1C7</accession>
<dbReference type="Proteomes" id="UP000183413">
    <property type="component" value="Unassembled WGS sequence"/>
</dbReference>
<dbReference type="PANTHER" id="PTHR43289:SF34">
    <property type="entry name" value="SERINE_THREONINE-PROTEIN KINASE YBDM-RELATED"/>
    <property type="match status" value="1"/>
</dbReference>
<evidence type="ECO:0000259" key="8">
    <source>
        <dbReference type="PROSITE" id="PS50011"/>
    </source>
</evidence>
<dbReference type="PROSITE" id="PS00107">
    <property type="entry name" value="PROTEIN_KINASE_ATP"/>
    <property type="match status" value="1"/>
</dbReference>
<evidence type="ECO:0000256" key="4">
    <source>
        <dbReference type="ARBA" id="ARBA00022840"/>
    </source>
</evidence>
<proteinExistence type="predicted"/>